<evidence type="ECO:0000313" key="3">
    <source>
        <dbReference type="Proteomes" id="UP000280834"/>
    </source>
</evidence>
<protein>
    <submittedName>
        <fullName evidence="4">Aquarius_N domain-containing protein</fullName>
    </submittedName>
</protein>
<sequence length="61" mass="7122">MTVGSVMTTKAIQIARQYWAPYSLHSRPFDPNLVDAVYKNELLQNLFMQKKVVVLEFSQYL</sequence>
<evidence type="ECO:0000313" key="2">
    <source>
        <dbReference type="EMBL" id="VDO09319.1"/>
    </source>
</evidence>
<gene>
    <name evidence="2" type="ORF">BTMF_LOCUS1053</name>
</gene>
<evidence type="ECO:0000259" key="1">
    <source>
        <dbReference type="Pfam" id="PF16399"/>
    </source>
</evidence>
<organism evidence="4">
    <name type="scientific">Brugia timori</name>
    <dbReference type="NCBI Taxonomy" id="42155"/>
    <lineage>
        <taxon>Eukaryota</taxon>
        <taxon>Metazoa</taxon>
        <taxon>Ecdysozoa</taxon>
        <taxon>Nematoda</taxon>
        <taxon>Chromadorea</taxon>
        <taxon>Rhabditida</taxon>
        <taxon>Spirurina</taxon>
        <taxon>Spiruromorpha</taxon>
        <taxon>Filarioidea</taxon>
        <taxon>Onchocercidae</taxon>
        <taxon>Brugia</taxon>
    </lineage>
</organism>
<evidence type="ECO:0000313" key="4">
    <source>
        <dbReference type="WBParaSite" id="BTMF_0000172201-mRNA-1"/>
    </source>
</evidence>
<dbReference type="AlphaFoldDB" id="A0A0R3Q5X1"/>
<name>A0A0R3Q5X1_9BILA</name>
<feature type="domain" description="RNA helicase aquarius N-terminal" evidence="1">
    <location>
        <begin position="12"/>
        <end position="61"/>
    </location>
</feature>
<dbReference type="Proteomes" id="UP000280834">
    <property type="component" value="Unassembled WGS sequence"/>
</dbReference>
<dbReference type="STRING" id="42155.A0A0R3Q5X1"/>
<dbReference type="InterPro" id="IPR032174">
    <property type="entry name" value="Aquarius_N"/>
</dbReference>
<keyword evidence="3" id="KW-1185">Reference proteome</keyword>
<dbReference type="WBParaSite" id="BTMF_0000172201-mRNA-1">
    <property type="protein sequence ID" value="BTMF_0000172201-mRNA-1"/>
    <property type="gene ID" value="BTMF_0000172201"/>
</dbReference>
<reference evidence="4" key="1">
    <citation type="submission" date="2017-02" db="UniProtKB">
        <authorList>
            <consortium name="WormBaseParasite"/>
        </authorList>
    </citation>
    <scope>IDENTIFICATION</scope>
</reference>
<accession>A0A0R3Q5X1</accession>
<proteinExistence type="predicted"/>
<dbReference type="EMBL" id="UZAG01000703">
    <property type="protein sequence ID" value="VDO09319.1"/>
    <property type="molecule type" value="Genomic_DNA"/>
</dbReference>
<dbReference type="Pfam" id="PF16399">
    <property type="entry name" value="Aquarius_N_1st"/>
    <property type="match status" value="1"/>
</dbReference>
<reference evidence="2 3" key="2">
    <citation type="submission" date="2018-11" db="EMBL/GenBank/DDBJ databases">
        <authorList>
            <consortium name="Pathogen Informatics"/>
        </authorList>
    </citation>
    <scope>NUCLEOTIDE SEQUENCE [LARGE SCALE GENOMIC DNA]</scope>
</reference>